<feature type="domain" description="3-beta hydroxysteroid dehydrogenase/isomerase" evidence="1">
    <location>
        <begin position="6"/>
        <end position="251"/>
    </location>
</feature>
<proteinExistence type="predicted"/>
<name>A0ABW4VJX1_9BACT</name>
<dbReference type="SUPFAM" id="SSF51735">
    <property type="entry name" value="NAD(P)-binding Rossmann-fold domains"/>
    <property type="match status" value="1"/>
</dbReference>
<protein>
    <submittedName>
        <fullName evidence="2">NAD-dependent epimerase/dehydratase family protein</fullName>
    </submittedName>
</protein>
<accession>A0ABW4VJX1</accession>
<dbReference type="PANTHER" id="PTHR48079:SF6">
    <property type="entry name" value="NAD(P)-BINDING DOMAIN-CONTAINING PROTEIN-RELATED"/>
    <property type="match status" value="1"/>
</dbReference>
<dbReference type="InterPro" id="IPR051783">
    <property type="entry name" value="NAD(P)-dependent_oxidoreduct"/>
</dbReference>
<dbReference type="RefSeq" id="WP_376883505.1">
    <property type="nucleotide sequence ID" value="NZ_JBHUHR010000009.1"/>
</dbReference>
<evidence type="ECO:0000313" key="2">
    <source>
        <dbReference type="EMBL" id="MFD2033815.1"/>
    </source>
</evidence>
<reference evidence="3" key="1">
    <citation type="journal article" date="2019" name="Int. J. Syst. Evol. Microbiol.">
        <title>The Global Catalogue of Microorganisms (GCM) 10K type strain sequencing project: providing services to taxonomists for standard genome sequencing and annotation.</title>
        <authorList>
            <consortium name="The Broad Institute Genomics Platform"/>
            <consortium name="The Broad Institute Genome Sequencing Center for Infectious Disease"/>
            <person name="Wu L."/>
            <person name="Ma J."/>
        </authorList>
    </citation>
    <scope>NUCLEOTIDE SEQUENCE [LARGE SCALE GENOMIC DNA]</scope>
    <source>
        <strain evidence="3">CGMCC 1.15180</strain>
    </source>
</reference>
<dbReference type="Gene3D" id="3.40.50.720">
    <property type="entry name" value="NAD(P)-binding Rossmann-like Domain"/>
    <property type="match status" value="1"/>
</dbReference>
<sequence>MKQVFVTGGSGFVGQNLIPMLIENGYKVKALARSAQAIQKVEQLGATAVKGDLNDKQALAVGVKDCASVFHLAASVDFFASEKELKKLHVDATELLLEVAQNAKVQSFVYLSAASVIMNGKPIINADETFVSDNIIDGYSRTKLQAENLVLKANTENFQTIAVRPPLVWGKGDPNTLVGVMEATKKGRMQFIDGGNHRLVTCHVLNVCHALIVADQSEQNGKTYFITDGETPIFKDFIKKYMATQGVTIPEKSVSLAMAKRVASVMEFVWKTFGLKGHPPLYKGLVNVLGVEFTINDSKARKELGYKPFVTIEQGLDLMRKRKTATNI</sequence>
<dbReference type="Pfam" id="PF01073">
    <property type="entry name" value="3Beta_HSD"/>
    <property type="match status" value="1"/>
</dbReference>
<evidence type="ECO:0000259" key="1">
    <source>
        <dbReference type="Pfam" id="PF01073"/>
    </source>
</evidence>
<dbReference type="Proteomes" id="UP001597361">
    <property type="component" value="Unassembled WGS sequence"/>
</dbReference>
<dbReference type="EMBL" id="JBHUHR010000009">
    <property type="protein sequence ID" value="MFD2033815.1"/>
    <property type="molecule type" value="Genomic_DNA"/>
</dbReference>
<gene>
    <name evidence="2" type="ORF">ACFSKL_03380</name>
</gene>
<organism evidence="2 3">
    <name type="scientific">Belliella marina</name>
    <dbReference type="NCBI Taxonomy" id="1644146"/>
    <lineage>
        <taxon>Bacteria</taxon>
        <taxon>Pseudomonadati</taxon>
        <taxon>Bacteroidota</taxon>
        <taxon>Cytophagia</taxon>
        <taxon>Cytophagales</taxon>
        <taxon>Cyclobacteriaceae</taxon>
        <taxon>Belliella</taxon>
    </lineage>
</organism>
<dbReference type="InterPro" id="IPR002225">
    <property type="entry name" value="3Beta_OHSteriod_DH/Estase"/>
</dbReference>
<dbReference type="PANTHER" id="PTHR48079">
    <property type="entry name" value="PROTEIN YEEZ"/>
    <property type="match status" value="1"/>
</dbReference>
<keyword evidence="3" id="KW-1185">Reference proteome</keyword>
<evidence type="ECO:0000313" key="3">
    <source>
        <dbReference type="Proteomes" id="UP001597361"/>
    </source>
</evidence>
<comment type="caution">
    <text evidence="2">The sequence shown here is derived from an EMBL/GenBank/DDBJ whole genome shotgun (WGS) entry which is preliminary data.</text>
</comment>
<dbReference type="InterPro" id="IPR036291">
    <property type="entry name" value="NAD(P)-bd_dom_sf"/>
</dbReference>